<dbReference type="STRING" id="525373.HMPREF0766_11119"/>
<dbReference type="GeneID" id="95428289"/>
<dbReference type="Proteomes" id="UP000006258">
    <property type="component" value="Unassembled WGS sequence"/>
</dbReference>
<dbReference type="RefSeq" id="WP_003000606.1">
    <property type="nucleotide sequence ID" value="NZ_GL379774.1"/>
</dbReference>
<evidence type="ECO:0000313" key="1">
    <source>
        <dbReference type="EMBL" id="EFK59003.1"/>
    </source>
</evidence>
<organism evidence="1 2">
    <name type="scientific">Sphingobacterium spiritivorum ATCC 33861</name>
    <dbReference type="NCBI Taxonomy" id="525373"/>
    <lineage>
        <taxon>Bacteria</taxon>
        <taxon>Pseudomonadati</taxon>
        <taxon>Bacteroidota</taxon>
        <taxon>Sphingobacteriia</taxon>
        <taxon>Sphingobacteriales</taxon>
        <taxon>Sphingobacteriaceae</taxon>
        <taxon>Sphingobacterium</taxon>
    </lineage>
</organism>
<protein>
    <submittedName>
        <fullName evidence="1">Uncharacterized protein</fullName>
    </submittedName>
</protein>
<evidence type="ECO:0000313" key="2">
    <source>
        <dbReference type="Proteomes" id="UP000006258"/>
    </source>
</evidence>
<sequence>MNRLFSLLLPLLFAVFSCKETKDDTNPSFGLIPIDITANKATSIDPELEKLAKGNDFINIDANYFKQNTSLQNPRISSEERKKIKAVAYRLYSNIITNNNKMTLRAKSGAEIGISEEIYTIFLSSIEEANRYTEQHSKDPNYNVPSVSEDYLESLLK</sequence>
<dbReference type="PROSITE" id="PS51257">
    <property type="entry name" value="PROKAR_LIPOPROTEIN"/>
    <property type="match status" value="1"/>
</dbReference>
<gene>
    <name evidence="1" type="ORF">HMPREF0766_11119</name>
</gene>
<comment type="caution">
    <text evidence="1">The sequence shown here is derived from an EMBL/GenBank/DDBJ whole genome shotgun (WGS) entry which is preliminary data.</text>
</comment>
<dbReference type="HOGENOM" id="CLU_1676732_0_0_10"/>
<dbReference type="AlphaFoldDB" id="D7VJF0"/>
<reference evidence="1" key="1">
    <citation type="submission" date="2010-07" db="EMBL/GenBank/DDBJ databases">
        <authorList>
            <person name="Muzny D."/>
            <person name="Qin X."/>
            <person name="Buhay C."/>
            <person name="Dugan-Rocha S."/>
            <person name="Ding Y."/>
            <person name="Chen G."/>
            <person name="Hawes A."/>
            <person name="Holder M."/>
            <person name="Jhangiani S."/>
            <person name="Johnson A."/>
            <person name="Khan Z."/>
            <person name="Li Z."/>
            <person name="Liu W."/>
            <person name="Liu X."/>
            <person name="Perez L."/>
            <person name="Shen H."/>
            <person name="Wang Q."/>
            <person name="Watt J."/>
            <person name="Xi L."/>
            <person name="Xin Y."/>
            <person name="Zhou J."/>
            <person name="Deng J."/>
            <person name="Jiang H."/>
            <person name="Liu Y."/>
            <person name="Qu J."/>
            <person name="Song X.-Z."/>
            <person name="Zhang L."/>
            <person name="Villasana D."/>
            <person name="Johnson A."/>
            <person name="Liu J."/>
            <person name="Liyanage D."/>
            <person name="Lorensuhewa L."/>
            <person name="Robinson T."/>
            <person name="Song A."/>
            <person name="Song B.-B."/>
            <person name="Dinh H."/>
            <person name="Thornton R."/>
            <person name="Coyle M."/>
            <person name="Francisco L."/>
            <person name="Jackson L."/>
            <person name="Javaid M."/>
            <person name="Korchina V."/>
            <person name="Kovar C."/>
            <person name="Mata R."/>
            <person name="Mathew T."/>
            <person name="Ngo R."/>
            <person name="Nguyen L."/>
            <person name="Nguyen N."/>
            <person name="Okwuonu G."/>
            <person name="Ongeri F."/>
            <person name="Pham C."/>
            <person name="Simmons D."/>
            <person name="Wilczek-Boney K."/>
            <person name="Hale W."/>
            <person name="Jakkamsetti A."/>
            <person name="Pham P."/>
            <person name="Ruth R."/>
            <person name="San Lucas F."/>
            <person name="Warren J."/>
            <person name="Zhang J."/>
            <person name="Zhao Z."/>
            <person name="Zhou C."/>
            <person name="Zhu D."/>
            <person name="Lee S."/>
            <person name="Bess C."/>
            <person name="Blankenburg K."/>
            <person name="Forbes L."/>
            <person name="Fu Q."/>
            <person name="Gubbala S."/>
            <person name="Hirani K."/>
            <person name="Jayaseelan J.C."/>
            <person name="Lara F."/>
            <person name="Munidasa M."/>
            <person name="Palculict T."/>
            <person name="Patil S."/>
            <person name="Pu L.-L."/>
            <person name="Saada N."/>
            <person name="Tang L."/>
            <person name="Weissenberger G."/>
            <person name="Zhu Y."/>
            <person name="Hemphill L."/>
            <person name="Shang Y."/>
            <person name="Youmans B."/>
            <person name="Ayvaz T."/>
            <person name="Ross M."/>
            <person name="Santibanez J."/>
            <person name="Aqrawi P."/>
            <person name="Gross S."/>
            <person name="Joshi V."/>
            <person name="Fowler G."/>
            <person name="Nazareth L."/>
            <person name="Reid J."/>
            <person name="Worley K."/>
            <person name="Petrosino J."/>
            <person name="Highlander S."/>
            <person name="Gibbs R."/>
        </authorList>
    </citation>
    <scope>NUCLEOTIDE SEQUENCE [LARGE SCALE GENOMIC DNA]</scope>
    <source>
        <strain evidence="1">ATCC 33861</strain>
    </source>
</reference>
<keyword evidence="2" id="KW-1185">Reference proteome</keyword>
<name>D7VJF0_SPHSI</name>
<dbReference type="EMBL" id="ACHA02000004">
    <property type="protein sequence ID" value="EFK59003.1"/>
    <property type="molecule type" value="Genomic_DNA"/>
</dbReference>
<proteinExistence type="predicted"/>
<accession>D7VJF0</accession>